<comment type="caution">
    <text evidence="2">The sequence shown here is derived from an EMBL/GenBank/DDBJ whole genome shotgun (WGS) entry which is preliminary data.</text>
</comment>
<dbReference type="InterPro" id="IPR003587">
    <property type="entry name" value="Hint_dom_N"/>
</dbReference>
<dbReference type="Proteomes" id="UP000015344">
    <property type="component" value="Unassembled WGS sequence"/>
</dbReference>
<reference evidence="2 3" key="1">
    <citation type="submission" date="2013-05" db="EMBL/GenBank/DDBJ databases">
        <authorList>
            <person name="Strain E.A."/>
            <person name="Brown E."/>
            <person name="Allard M.W."/>
            <person name="Luo Y.L."/>
        </authorList>
    </citation>
    <scope>NUCLEOTIDE SEQUENCE [LARGE SCALE GENOMIC DNA]</scope>
    <source>
        <strain evidence="2 3">TS-15</strain>
    </source>
</reference>
<proteinExistence type="predicted"/>
<dbReference type="PROSITE" id="PS50818">
    <property type="entry name" value="INTEIN_C_TER"/>
    <property type="match status" value="1"/>
</dbReference>
<dbReference type="Gene3D" id="2.170.16.10">
    <property type="entry name" value="Hedgehog/Intein (Hint) domain"/>
    <property type="match status" value="1"/>
</dbReference>
<sequence length="376" mass="41424">MKLWVGKSLLRARWYDPSVGRFINEDTYEGEIKDPLSLNLYTYVENNPLTKVDPSGNSAANLCMYSLEFNCFSAGTKVQTDEGLKPIEEIQVGDKVQTRDEETGETAYNLVEELFQRETDETYHVSVNGTTIVTTAEHPFWVSGEGWVEARDLKKGDMLVDLDENEVPIEEIEIKKERTAVYNFRVQSVHNYFVTDLKIWTHNCGGSYGGMSGARLSSSSNGARVGGVGGGYSRPANVSRGTTGIRIEVSKKGADQFYKSVMDKGIKGTGETGTKIFSAGGNAELRATRRPAFDNWMENGVKVNDQGFKLNQHAYNSLFKSGRKDIMPDDITTALSKKPTPGEPGSVVYTNPTTGTKVYVNPSSKEIVGVQPGSFK</sequence>
<dbReference type="AlphaFoldDB" id="S9U0W2"/>
<organism evidence="2 3">
    <name type="scientific">Paenibacillus alvei TS-15</name>
    <dbReference type="NCBI Taxonomy" id="1117108"/>
    <lineage>
        <taxon>Bacteria</taxon>
        <taxon>Bacillati</taxon>
        <taxon>Bacillota</taxon>
        <taxon>Bacilli</taxon>
        <taxon>Bacillales</taxon>
        <taxon>Paenibacillaceae</taxon>
        <taxon>Paenibacillus</taxon>
    </lineage>
</organism>
<dbReference type="CDD" id="cd00081">
    <property type="entry name" value="Hint"/>
    <property type="match status" value="1"/>
</dbReference>
<dbReference type="InterPro" id="IPR030934">
    <property type="entry name" value="Intein_C"/>
</dbReference>
<dbReference type="EMBL" id="ATMT01000027">
    <property type="protein sequence ID" value="EPY08106.1"/>
    <property type="molecule type" value="Genomic_DNA"/>
</dbReference>
<feature type="domain" description="Hint" evidence="1">
    <location>
        <begin position="69"/>
        <end position="163"/>
    </location>
</feature>
<dbReference type="GO" id="GO:0016539">
    <property type="term" value="P:intein-mediated protein splicing"/>
    <property type="evidence" value="ECO:0007669"/>
    <property type="project" value="InterPro"/>
</dbReference>
<dbReference type="PROSITE" id="PS50817">
    <property type="entry name" value="INTEIN_N_TER"/>
    <property type="match status" value="1"/>
</dbReference>
<dbReference type="InterPro" id="IPR006141">
    <property type="entry name" value="Intein_N"/>
</dbReference>
<name>S9U0W2_PAEAL</name>
<dbReference type="RefSeq" id="WP_021258781.1">
    <property type="nucleotide sequence ID" value="NZ_ATMT01000027.1"/>
</dbReference>
<dbReference type="InterPro" id="IPR022385">
    <property type="entry name" value="Rhs_assc_core"/>
</dbReference>
<dbReference type="SMART" id="SM00306">
    <property type="entry name" value="HintN"/>
    <property type="match status" value="1"/>
</dbReference>
<dbReference type="Pfam" id="PF07591">
    <property type="entry name" value="PT-HINT"/>
    <property type="match status" value="1"/>
</dbReference>
<accession>S9U0W2</accession>
<gene>
    <name evidence="2" type="ORF">PAALTS15_06519</name>
</gene>
<dbReference type="PATRIC" id="fig|1117108.3.peg.1342"/>
<evidence type="ECO:0000313" key="3">
    <source>
        <dbReference type="Proteomes" id="UP000015344"/>
    </source>
</evidence>
<dbReference type="InterPro" id="IPR036844">
    <property type="entry name" value="Hint_dom_sf"/>
</dbReference>
<dbReference type="SUPFAM" id="SSF51294">
    <property type="entry name" value="Hedgehog/intein (Hint) domain"/>
    <property type="match status" value="1"/>
</dbReference>
<dbReference type="Gene3D" id="2.180.10.10">
    <property type="entry name" value="RHS repeat-associated core"/>
    <property type="match status" value="1"/>
</dbReference>
<dbReference type="NCBIfam" id="TIGR03696">
    <property type="entry name" value="Rhs_assc_core"/>
    <property type="match status" value="1"/>
</dbReference>
<evidence type="ECO:0000259" key="1">
    <source>
        <dbReference type="SMART" id="SM00306"/>
    </source>
</evidence>
<evidence type="ECO:0000313" key="2">
    <source>
        <dbReference type="EMBL" id="EPY08106.1"/>
    </source>
</evidence>
<protein>
    <recommendedName>
        <fullName evidence="1">Hint domain-containing protein</fullName>
    </recommendedName>
</protein>
<dbReference type="eggNOG" id="COG3209">
    <property type="taxonomic scope" value="Bacteria"/>
</dbReference>